<accession>A0A2W5SWZ6</accession>
<dbReference type="SUPFAM" id="SSF82171">
    <property type="entry name" value="DPP6 N-terminal domain-like"/>
    <property type="match status" value="1"/>
</dbReference>
<keyword evidence="5" id="KW-0720">Serine protease</keyword>
<evidence type="ECO:0000259" key="6">
    <source>
        <dbReference type="Pfam" id="PF00326"/>
    </source>
</evidence>
<sequence length="662" mass="73079">MLAAAPVAKKPYTVQDQVTLKRLSGLKVSPDGLKVVFSVRVTDLEANKGKSDLWVINVDGTGLRQLTSADGNESDPTWSPDSRSIYFLATRSGSNQLWKLALDGGEATQVTNFPLDVEAYALSRDGQNLVFAAEVFVDCDTLECTAKRAAEKPKSSAQIYDSLFFRHWDTWKHGRRSHLFATKLSGGPIVNLQKKQNADAPTRPFGGSNDFTFSADGKSVVYVARDAGREEAWSTDLDLWTVPFDGSKAPVKLTTSNRATDTSPVFSPDGKTLAYLAMSRPKFEADKLRVIVRDSVSGKERSLTDSWDRSAGALAWSGDGKSLFVTADDVGQVGVFRIDVASGEVKKLLSDGNVSELGVAGNSLVVAHDSLKAASDLFTLGFDGGALKRLTDVNADVWARVQLGEPEQFSFKGWNNETVYGYVVKPVGFAAGKKYPLAFLIHGGPQGSFGNHWHYRWNPQAYAAKGYVAVMIDFHGSTGYGQSFTDSISGDWGGKPLEDLQKGLAAAQEKYPFIDKNRQCALGASYGGFMINWIAGNWNEPWKCLVNHDGNLDERMAYFDTEELWFPEWEHGGTPWENPASYAKHNPIDHVAKWKTPMLVVHGGKDYRVVDTQGMSTFTALQRKGIPSKFVYFPDENHWVLKPQNSIVWHEQVLGWLDQWTK</sequence>
<dbReference type="Pfam" id="PF00326">
    <property type="entry name" value="Peptidase_S9"/>
    <property type="match status" value="1"/>
</dbReference>
<comment type="caution">
    <text evidence="7">The sequence shown here is derived from an EMBL/GenBank/DDBJ whole genome shotgun (WGS) entry which is preliminary data.</text>
</comment>
<name>A0A2W5SWZ6_9BACT</name>
<evidence type="ECO:0000256" key="2">
    <source>
        <dbReference type="ARBA" id="ARBA00022670"/>
    </source>
</evidence>
<feature type="domain" description="Peptidase S9 prolyl oligopeptidase catalytic" evidence="6">
    <location>
        <begin position="453"/>
        <end position="661"/>
    </location>
</feature>
<dbReference type="GO" id="GO:0006508">
    <property type="term" value="P:proteolysis"/>
    <property type="evidence" value="ECO:0007669"/>
    <property type="project" value="UniProtKB-KW"/>
</dbReference>
<evidence type="ECO:0000256" key="3">
    <source>
        <dbReference type="ARBA" id="ARBA00022729"/>
    </source>
</evidence>
<dbReference type="InterPro" id="IPR001375">
    <property type="entry name" value="Peptidase_S9_cat"/>
</dbReference>
<dbReference type="FunFam" id="3.40.50.1820:FF:000028">
    <property type="entry name" value="S9 family peptidase"/>
    <property type="match status" value="1"/>
</dbReference>
<keyword evidence="4" id="KW-0378">Hydrolase</keyword>
<dbReference type="Gene3D" id="2.120.10.30">
    <property type="entry name" value="TolB, C-terminal domain"/>
    <property type="match status" value="3"/>
</dbReference>
<dbReference type="Gene3D" id="3.40.50.1820">
    <property type="entry name" value="alpha/beta hydrolase"/>
    <property type="match status" value="1"/>
</dbReference>
<evidence type="ECO:0000313" key="8">
    <source>
        <dbReference type="Proteomes" id="UP000249061"/>
    </source>
</evidence>
<gene>
    <name evidence="7" type="ORF">DI536_32595</name>
</gene>
<dbReference type="InterPro" id="IPR011659">
    <property type="entry name" value="WD40"/>
</dbReference>
<dbReference type="InterPro" id="IPR011042">
    <property type="entry name" value="6-blade_b-propeller_TolB-like"/>
</dbReference>
<evidence type="ECO:0000313" key="7">
    <source>
        <dbReference type="EMBL" id="PZR05283.1"/>
    </source>
</evidence>
<evidence type="ECO:0000256" key="4">
    <source>
        <dbReference type="ARBA" id="ARBA00022801"/>
    </source>
</evidence>
<dbReference type="PANTHER" id="PTHR42776">
    <property type="entry name" value="SERINE PEPTIDASE S9 FAMILY MEMBER"/>
    <property type="match status" value="1"/>
</dbReference>
<keyword evidence="2" id="KW-0645">Protease</keyword>
<evidence type="ECO:0000256" key="1">
    <source>
        <dbReference type="ARBA" id="ARBA00010040"/>
    </source>
</evidence>
<dbReference type="EMBL" id="QFQP01000046">
    <property type="protein sequence ID" value="PZR05283.1"/>
    <property type="molecule type" value="Genomic_DNA"/>
</dbReference>
<keyword evidence="3" id="KW-0732">Signal</keyword>
<dbReference type="InterPro" id="IPR029058">
    <property type="entry name" value="AB_hydrolase_fold"/>
</dbReference>
<dbReference type="Pfam" id="PF07676">
    <property type="entry name" value="PD40"/>
    <property type="match status" value="2"/>
</dbReference>
<dbReference type="GO" id="GO:0004252">
    <property type="term" value="F:serine-type endopeptidase activity"/>
    <property type="evidence" value="ECO:0007669"/>
    <property type="project" value="TreeGrafter"/>
</dbReference>
<reference evidence="7 8" key="1">
    <citation type="submission" date="2017-08" db="EMBL/GenBank/DDBJ databases">
        <title>Infants hospitalized years apart are colonized by the same room-sourced microbial strains.</title>
        <authorList>
            <person name="Brooks B."/>
            <person name="Olm M.R."/>
            <person name="Firek B.A."/>
            <person name="Baker R."/>
            <person name="Thomas B.C."/>
            <person name="Morowitz M.J."/>
            <person name="Banfield J.F."/>
        </authorList>
    </citation>
    <scope>NUCLEOTIDE SEQUENCE [LARGE SCALE GENOMIC DNA]</scope>
    <source>
        <strain evidence="7">S2_003_000_R2_14</strain>
    </source>
</reference>
<evidence type="ECO:0000256" key="5">
    <source>
        <dbReference type="ARBA" id="ARBA00022825"/>
    </source>
</evidence>
<dbReference type="PANTHER" id="PTHR42776:SF13">
    <property type="entry name" value="DIPEPTIDYL-PEPTIDASE 5"/>
    <property type="match status" value="1"/>
</dbReference>
<organism evidence="7 8">
    <name type="scientific">Archangium gephyra</name>
    <dbReference type="NCBI Taxonomy" id="48"/>
    <lineage>
        <taxon>Bacteria</taxon>
        <taxon>Pseudomonadati</taxon>
        <taxon>Myxococcota</taxon>
        <taxon>Myxococcia</taxon>
        <taxon>Myxococcales</taxon>
        <taxon>Cystobacterineae</taxon>
        <taxon>Archangiaceae</taxon>
        <taxon>Archangium</taxon>
    </lineage>
</organism>
<comment type="similarity">
    <text evidence="1">Belongs to the peptidase S9C family.</text>
</comment>
<dbReference type="AlphaFoldDB" id="A0A2W5SWZ6"/>
<dbReference type="SUPFAM" id="SSF53474">
    <property type="entry name" value="alpha/beta-Hydrolases"/>
    <property type="match status" value="1"/>
</dbReference>
<protein>
    <submittedName>
        <fullName evidence="7">Peptidase S9</fullName>
    </submittedName>
</protein>
<proteinExistence type="inferred from homology"/>
<dbReference type="Proteomes" id="UP000249061">
    <property type="component" value="Unassembled WGS sequence"/>
</dbReference>